<feature type="compositionally biased region" description="Polar residues" evidence="1">
    <location>
        <begin position="44"/>
        <end position="64"/>
    </location>
</feature>
<evidence type="ECO:0000313" key="3">
    <source>
        <dbReference type="Proteomes" id="UP000076632"/>
    </source>
</evidence>
<dbReference type="OrthoDB" id="5345504at2759"/>
<gene>
    <name evidence="2" type="ORF">L228DRAFT_279302</name>
</gene>
<dbReference type="AlphaFoldDB" id="A0A165JCI7"/>
<organism evidence="2 3">
    <name type="scientific">Xylona heveae (strain CBS 132557 / TC161)</name>
    <dbReference type="NCBI Taxonomy" id="1328760"/>
    <lineage>
        <taxon>Eukaryota</taxon>
        <taxon>Fungi</taxon>
        <taxon>Dikarya</taxon>
        <taxon>Ascomycota</taxon>
        <taxon>Pezizomycotina</taxon>
        <taxon>Xylonomycetes</taxon>
        <taxon>Xylonales</taxon>
        <taxon>Xylonaceae</taxon>
        <taxon>Xylona</taxon>
    </lineage>
</organism>
<name>A0A165JCI7_XYLHT</name>
<feature type="region of interest" description="Disordered" evidence="1">
    <location>
        <begin position="152"/>
        <end position="204"/>
    </location>
</feature>
<keyword evidence="3" id="KW-1185">Reference proteome</keyword>
<dbReference type="OMA" id="ETKHRVY"/>
<protein>
    <submittedName>
        <fullName evidence="2">Uncharacterized protein</fullName>
    </submittedName>
</protein>
<dbReference type="InterPro" id="IPR046591">
    <property type="entry name" value="DUF6649"/>
</dbReference>
<feature type="compositionally biased region" description="Basic and acidic residues" evidence="1">
    <location>
        <begin position="169"/>
        <end position="178"/>
    </location>
</feature>
<sequence>MEPRPHGVKRQADSTPDNDQRLAKRFELLDIEQNGKKKLYVPVQSPSSAYTPKHSSPSSDSMQLDDTKDRIYIHNLDEELAEVDSDDDKVIFLPDIERRLTKIPKSVLRSQNPPPIGNNELVLYSVPESLSVPAEHDSVRRAIIEARQRIREKQVQEQNETARGGMPIGHDDQERSKAETYMQTSQHTPETIPLDNDGDAMELE</sequence>
<evidence type="ECO:0000256" key="1">
    <source>
        <dbReference type="SAM" id="MobiDB-lite"/>
    </source>
</evidence>
<accession>A0A165JCI7</accession>
<dbReference type="GeneID" id="28900811"/>
<dbReference type="EMBL" id="KV407454">
    <property type="protein sequence ID" value="KZF26054.1"/>
    <property type="molecule type" value="Genomic_DNA"/>
</dbReference>
<dbReference type="Pfam" id="PF20354">
    <property type="entry name" value="DUF6649"/>
    <property type="match status" value="1"/>
</dbReference>
<proteinExistence type="predicted"/>
<evidence type="ECO:0000313" key="2">
    <source>
        <dbReference type="EMBL" id="KZF26054.1"/>
    </source>
</evidence>
<dbReference type="STRING" id="1328760.A0A165JCI7"/>
<reference evidence="2 3" key="1">
    <citation type="journal article" date="2016" name="Fungal Biol.">
        <title>The genome of Xylona heveae provides a window into fungal endophytism.</title>
        <authorList>
            <person name="Gazis R."/>
            <person name="Kuo A."/>
            <person name="Riley R."/>
            <person name="LaButti K."/>
            <person name="Lipzen A."/>
            <person name="Lin J."/>
            <person name="Amirebrahimi M."/>
            <person name="Hesse C.N."/>
            <person name="Spatafora J.W."/>
            <person name="Henrissat B."/>
            <person name="Hainaut M."/>
            <person name="Grigoriev I.V."/>
            <person name="Hibbett D.S."/>
        </authorList>
    </citation>
    <scope>NUCLEOTIDE SEQUENCE [LARGE SCALE GENOMIC DNA]</scope>
    <source>
        <strain evidence="2 3">TC161</strain>
    </source>
</reference>
<feature type="region of interest" description="Disordered" evidence="1">
    <location>
        <begin position="37"/>
        <end position="66"/>
    </location>
</feature>
<dbReference type="RefSeq" id="XP_018191609.1">
    <property type="nucleotide sequence ID" value="XM_018335674.1"/>
</dbReference>
<feature type="region of interest" description="Disordered" evidence="1">
    <location>
        <begin position="1"/>
        <end position="21"/>
    </location>
</feature>
<dbReference type="InParanoid" id="A0A165JCI7"/>
<dbReference type="Proteomes" id="UP000076632">
    <property type="component" value="Unassembled WGS sequence"/>
</dbReference>